<dbReference type="SUPFAM" id="SSF46785">
    <property type="entry name" value="Winged helix' DNA-binding domain"/>
    <property type="match status" value="1"/>
</dbReference>
<dbReference type="PROSITE" id="PS50949">
    <property type="entry name" value="HTH_GNTR"/>
    <property type="match status" value="1"/>
</dbReference>
<dbReference type="SMART" id="SM00345">
    <property type="entry name" value="HTH_GNTR"/>
    <property type="match status" value="1"/>
</dbReference>
<dbReference type="SMART" id="SM00895">
    <property type="entry name" value="FCD"/>
    <property type="match status" value="1"/>
</dbReference>
<evidence type="ECO:0000259" key="4">
    <source>
        <dbReference type="PROSITE" id="PS50949"/>
    </source>
</evidence>
<dbReference type="PANTHER" id="PTHR43537:SF24">
    <property type="entry name" value="GLUCONATE OPERON TRANSCRIPTIONAL REPRESSOR"/>
    <property type="match status" value="1"/>
</dbReference>
<evidence type="ECO:0000313" key="6">
    <source>
        <dbReference type="Proteomes" id="UP000400924"/>
    </source>
</evidence>
<reference evidence="5 6" key="1">
    <citation type="submission" date="2019-07" db="EMBL/GenBank/DDBJ databases">
        <title>New species of Amycolatopsis and Streptomyces.</title>
        <authorList>
            <person name="Duangmal K."/>
            <person name="Teo W.F.A."/>
            <person name="Lipun K."/>
        </authorList>
    </citation>
    <scope>NUCLEOTIDE SEQUENCE [LARGE SCALE GENOMIC DNA]</scope>
    <source>
        <strain evidence="5 6">NBRC 106415</strain>
    </source>
</reference>
<dbReference type="OrthoDB" id="5182935at2"/>
<comment type="caution">
    <text evidence="5">The sequence shown here is derived from an EMBL/GenBank/DDBJ whole genome shotgun (WGS) entry which is preliminary data.</text>
</comment>
<dbReference type="InterPro" id="IPR000524">
    <property type="entry name" value="Tscrpt_reg_HTH_GntR"/>
</dbReference>
<dbReference type="InterPro" id="IPR036388">
    <property type="entry name" value="WH-like_DNA-bd_sf"/>
</dbReference>
<dbReference type="GO" id="GO:0003700">
    <property type="term" value="F:DNA-binding transcription factor activity"/>
    <property type="evidence" value="ECO:0007669"/>
    <property type="project" value="InterPro"/>
</dbReference>
<gene>
    <name evidence="5" type="ORF">FNH08_03030</name>
</gene>
<keyword evidence="6" id="KW-1185">Reference proteome</keyword>
<dbReference type="InterPro" id="IPR011711">
    <property type="entry name" value="GntR_C"/>
</dbReference>
<keyword evidence="1" id="KW-0805">Transcription regulation</keyword>
<keyword evidence="3" id="KW-0804">Transcription</keyword>
<dbReference type="Pfam" id="PF00392">
    <property type="entry name" value="GntR"/>
    <property type="match status" value="1"/>
</dbReference>
<dbReference type="RefSeq" id="WP_152769658.1">
    <property type="nucleotide sequence ID" value="NZ_VJZC01000009.1"/>
</dbReference>
<dbReference type="GO" id="GO:0003677">
    <property type="term" value="F:DNA binding"/>
    <property type="evidence" value="ECO:0007669"/>
    <property type="project" value="UniProtKB-KW"/>
</dbReference>
<evidence type="ECO:0000256" key="2">
    <source>
        <dbReference type="ARBA" id="ARBA00023125"/>
    </source>
</evidence>
<organism evidence="5 6">
    <name type="scientific">Streptomyces spongiae</name>
    <dbReference type="NCBI Taxonomy" id="565072"/>
    <lineage>
        <taxon>Bacteria</taxon>
        <taxon>Bacillati</taxon>
        <taxon>Actinomycetota</taxon>
        <taxon>Actinomycetes</taxon>
        <taxon>Kitasatosporales</taxon>
        <taxon>Streptomycetaceae</taxon>
        <taxon>Streptomyces</taxon>
    </lineage>
</organism>
<sequence length="220" mass="24325">MTLLQPATPRVTKADLVFEELRRQLLAGERKAGEVLSTYALAEEFGVSRRPVMDAVARLQGAGFLEIVSQVGCRVIVPSVRDMHHHIEVTTALNSFAAKVAAERSTPAALDRIQAACDELDRHVADGDVEAFDRANVTFHRAIVAAAENPRLEALTEQAWDLARFFRYPRPPEMLPQLQQEHRDILAAIRAGDGESAHGLAELHQSHAKEWAGEPEPDTR</sequence>
<accession>A0A5N8X9Q9</accession>
<dbReference type="Gene3D" id="1.20.120.530">
    <property type="entry name" value="GntR ligand-binding domain-like"/>
    <property type="match status" value="1"/>
</dbReference>
<keyword evidence="2" id="KW-0238">DNA-binding</keyword>
<dbReference type="PANTHER" id="PTHR43537">
    <property type="entry name" value="TRANSCRIPTIONAL REGULATOR, GNTR FAMILY"/>
    <property type="match status" value="1"/>
</dbReference>
<evidence type="ECO:0000256" key="1">
    <source>
        <dbReference type="ARBA" id="ARBA00023015"/>
    </source>
</evidence>
<evidence type="ECO:0000256" key="3">
    <source>
        <dbReference type="ARBA" id="ARBA00023163"/>
    </source>
</evidence>
<dbReference type="AlphaFoldDB" id="A0A5N8X9Q9"/>
<dbReference type="SUPFAM" id="SSF48008">
    <property type="entry name" value="GntR ligand-binding domain-like"/>
    <property type="match status" value="1"/>
</dbReference>
<dbReference type="EMBL" id="VJZC01000009">
    <property type="protein sequence ID" value="MPY56183.1"/>
    <property type="molecule type" value="Genomic_DNA"/>
</dbReference>
<feature type="domain" description="HTH gntR-type" evidence="4">
    <location>
        <begin position="11"/>
        <end position="78"/>
    </location>
</feature>
<evidence type="ECO:0000313" key="5">
    <source>
        <dbReference type="EMBL" id="MPY56183.1"/>
    </source>
</evidence>
<name>A0A5N8X9Q9_9ACTN</name>
<dbReference type="Pfam" id="PF07729">
    <property type="entry name" value="FCD"/>
    <property type="match status" value="1"/>
</dbReference>
<dbReference type="InterPro" id="IPR036390">
    <property type="entry name" value="WH_DNA-bd_sf"/>
</dbReference>
<dbReference type="InterPro" id="IPR008920">
    <property type="entry name" value="TF_FadR/GntR_C"/>
</dbReference>
<proteinExistence type="predicted"/>
<dbReference type="Gene3D" id="1.10.10.10">
    <property type="entry name" value="Winged helix-like DNA-binding domain superfamily/Winged helix DNA-binding domain"/>
    <property type="match status" value="1"/>
</dbReference>
<protein>
    <submittedName>
        <fullName evidence="5">GntR family transcriptional regulator</fullName>
    </submittedName>
</protein>
<dbReference type="Proteomes" id="UP000400924">
    <property type="component" value="Unassembled WGS sequence"/>
</dbReference>